<dbReference type="SUPFAM" id="SSF56801">
    <property type="entry name" value="Acetyl-CoA synthetase-like"/>
    <property type="match status" value="1"/>
</dbReference>
<feature type="domain" description="AMP-binding enzyme C-terminal" evidence="3">
    <location>
        <begin position="13"/>
        <end position="85"/>
    </location>
</feature>
<dbReference type="AlphaFoldDB" id="A0A068Z7U2"/>
<dbReference type="RefSeq" id="WP_040265957.1">
    <property type="nucleotide sequence ID" value="NZ_CP050855.1"/>
</dbReference>
<accession>A0A068Z7U2</accession>
<dbReference type="PANTHER" id="PTHR43201">
    <property type="entry name" value="ACYL-COA SYNTHETASE"/>
    <property type="match status" value="1"/>
</dbReference>
<organism evidence="4 5">
    <name type="scientific">Serratia symbiotica</name>
    <dbReference type="NCBI Taxonomy" id="138074"/>
    <lineage>
        <taxon>Bacteria</taxon>
        <taxon>Pseudomonadati</taxon>
        <taxon>Pseudomonadota</taxon>
        <taxon>Gammaproteobacteria</taxon>
        <taxon>Enterobacterales</taxon>
        <taxon>Yersiniaceae</taxon>
        <taxon>Serratia</taxon>
    </lineage>
</organism>
<dbReference type="PANTHER" id="PTHR43201:SF5">
    <property type="entry name" value="MEDIUM-CHAIN ACYL-COA LIGASE ACSF2, MITOCHONDRIAL"/>
    <property type="match status" value="1"/>
</dbReference>
<dbReference type="STRING" id="138074.SYMBAF_50378"/>
<dbReference type="InterPro" id="IPR045851">
    <property type="entry name" value="AMP-bd_C_sf"/>
</dbReference>
<evidence type="ECO:0000256" key="1">
    <source>
        <dbReference type="ARBA" id="ARBA00006432"/>
    </source>
</evidence>
<dbReference type="Pfam" id="PF13193">
    <property type="entry name" value="AMP-binding_C"/>
    <property type="match status" value="1"/>
</dbReference>
<dbReference type="GO" id="GO:0006631">
    <property type="term" value="P:fatty acid metabolic process"/>
    <property type="evidence" value="ECO:0007669"/>
    <property type="project" value="TreeGrafter"/>
</dbReference>
<proteinExistence type="inferred from homology"/>
<evidence type="ECO:0000313" key="5">
    <source>
        <dbReference type="Proteomes" id="UP000042738"/>
    </source>
</evidence>
<dbReference type="InterPro" id="IPR025110">
    <property type="entry name" value="AMP-bd_C"/>
</dbReference>
<protein>
    <submittedName>
        <fullName evidence="4">(2,3-dihydroxybenzoyl)adenylate synthase</fullName>
    </submittedName>
</protein>
<comment type="similarity">
    <text evidence="1">Belongs to the ATP-dependent AMP-binding enzyme family.</text>
</comment>
<evidence type="ECO:0000313" key="4">
    <source>
        <dbReference type="EMBL" id="QLH62593.1"/>
    </source>
</evidence>
<sequence length="98" mass="10731">MINRSDESVAADEIEECLRTHSLIHEVSVLVDAVGEQQETIHAIVVARAAATLAELRAFLEQQVAAFKWPARQTLVDSLPLTPMGQVNKQQLAAQLAE</sequence>
<dbReference type="Proteomes" id="UP000042738">
    <property type="component" value="Chromosome"/>
</dbReference>
<evidence type="ECO:0000259" key="3">
    <source>
        <dbReference type="Pfam" id="PF13193"/>
    </source>
</evidence>
<dbReference type="GeneID" id="93736088"/>
<dbReference type="Gene3D" id="3.30.300.30">
    <property type="match status" value="1"/>
</dbReference>
<reference evidence="4 5" key="1">
    <citation type="journal article" date="2014" name="Genome Announc.">
        <title>Whole-Genome Sequence of Serratia symbiotica Strain CWBI-2.3T, a Free-Living Symbiont of the Black Bean Aphid Aphis fabae.</title>
        <authorList>
            <person name="Foray V."/>
            <person name="Grigorescu A.S."/>
            <person name="Sabri A."/>
            <person name="Haubruge E."/>
            <person name="Lognay G."/>
            <person name="Francis F."/>
            <person name="Fauconnier M.L."/>
            <person name="Hance T."/>
            <person name="Thonart P."/>
        </authorList>
    </citation>
    <scope>NUCLEOTIDE SEQUENCE [LARGE SCALE GENOMIC DNA]</scope>
    <source>
        <strain evidence="4">CWBI-2.3</strain>
    </source>
</reference>
<dbReference type="EMBL" id="CP050855">
    <property type="protein sequence ID" value="QLH62593.1"/>
    <property type="molecule type" value="Genomic_DNA"/>
</dbReference>
<evidence type="ECO:0000256" key="2">
    <source>
        <dbReference type="ARBA" id="ARBA00022598"/>
    </source>
</evidence>
<gene>
    <name evidence="4" type="ORF">SYMBAF_06105</name>
</gene>
<keyword evidence="2" id="KW-0436">Ligase</keyword>
<dbReference type="GO" id="GO:0031956">
    <property type="term" value="F:medium-chain fatty acid-CoA ligase activity"/>
    <property type="evidence" value="ECO:0007669"/>
    <property type="project" value="TreeGrafter"/>
</dbReference>
<name>A0A068Z7U2_9GAMM</name>